<dbReference type="Proteomes" id="UP000489600">
    <property type="component" value="Unassembled WGS sequence"/>
</dbReference>
<evidence type="ECO:0000313" key="2">
    <source>
        <dbReference type="Proteomes" id="UP000489600"/>
    </source>
</evidence>
<comment type="caution">
    <text evidence="1">The sequence shown here is derived from an EMBL/GenBank/DDBJ whole genome shotgun (WGS) entry which is preliminary data.</text>
</comment>
<organism evidence="1 2">
    <name type="scientific">Arabis nemorensis</name>
    <dbReference type="NCBI Taxonomy" id="586526"/>
    <lineage>
        <taxon>Eukaryota</taxon>
        <taxon>Viridiplantae</taxon>
        <taxon>Streptophyta</taxon>
        <taxon>Embryophyta</taxon>
        <taxon>Tracheophyta</taxon>
        <taxon>Spermatophyta</taxon>
        <taxon>Magnoliopsida</taxon>
        <taxon>eudicotyledons</taxon>
        <taxon>Gunneridae</taxon>
        <taxon>Pentapetalae</taxon>
        <taxon>rosids</taxon>
        <taxon>malvids</taxon>
        <taxon>Brassicales</taxon>
        <taxon>Brassicaceae</taxon>
        <taxon>Arabideae</taxon>
        <taxon>Arabis</taxon>
    </lineage>
</organism>
<dbReference type="AlphaFoldDB" id="A0A565B0F0"/>
<name>A0A565B0F0_9BRAS</name>
<keyword evidence="2" id="KW-1185">Reference proteome</keyword>
<dbReference type="EMBL" id="CABITT030000002">
    <property type="protein sequence ID" value="VVA94574.1"/>
    <property type="molecule type" value="Genomic_DNA"/>
</dbReference>
<sequence length="112" mass="13171">MRSLLGKDSFYVCIKEYYNATYTTYHWFTLTENRLVSIPFPSQPDPDSKENEWRVVNGLKLNKYSAFELAEYNGKLLMFPHQENNGEIWCAMIKLDRSGVEITGKVEWFDCV</sequence>
<evidence type="ECO:0000313" key="1">
    <source>
        <dbReference type="EMBL" id="VVA94574.1"/>
    </source>
</evidence>
<proteinExistence type="predicted"/>
<protein>
    <submittedName>
        <fullName evidence="1">Uncharacterized protein</fullName>
    </submittedName>
</protein>
<reference evidence="1" key="1">
    <citation type="submission" date="2019-07" db="EMBL/GenBank/DDBJ databases">
        <authorList>
            <person name="Dittberner H."/>
        </authorList>
    </citation>
    <scope>NUCLEOTIDE SEQUENCE [LARGE SCALE GENOMIC DNA]</scope>
</reference>
<dbReference type="OrthoDB" id="1067512at2759"/>
<gene>
    <name evidence="1" type="ORF">ANE_LOCUS5019</name>
</gene>
<accession>A0A565B0F0</accession>